<keyword evidence="3" id="KW-1185">Reference proteome</keyword>
<dbReference type="Proteomes" id="UP000480854">
    <property type="component" value="Unassembled WGS sequence"/>
</dbReference>
<name>A0A9W7NFP5_9PROT</name>
<sequence>MIALLAFHAILSGAFVVAYLTGDEDTYGMHVFTGYAALTAIVLRVVIGLLAPAGSPLRPPRPSPGPVLHWVKRLVSGDPKARPERSPLIAWMAAALLVGVGLAAASGAVADFVVKFEDLHETLGEFALYIVIAHVALVFGLHGLKRLTPVVPSRGTTQRSTLSDRVTP</sequence>
<feature type="transmembrane region" description="Helical" evidence="1">
    <location>
        <begin position="28"/>
        <end position="51"/>
    </location>
</feature>
<dbReference type="GO" id="GO:0016020">
    <property type="term" value="C:membrane"/>
    <property type="evidence" value="ECO:0007669"/>
    <property type="project" value="InterPro"/>
</dbReference>
<evidence type="ECO:0000313" key="3">
    <source>
        <dbReference type="Proteomes" id="UP000480854"/>
    </source>
</evidence>
<keyword evidence="1" id="KW-1133">Transmembrane helix</keyword>
<dbReference type="EMBL" id="QOKW01000022">
    <property type="protein sequence ID" value="KAA0677704.1"/>
    <property type="molecule type" value="Genomic_DNA"/>
</dbReference>
<dbReference type="InterPro" id="IPR016174">
    <property type="entry name" value="Di-haem_cyt_TM"/>
</dbReference>
<dbReference type="SUPFAM" id="SSF81342">
    <property type="entry name" value="Transmembrane di-heme cytochromes"/>
    <property type="match status" value="1"/>
</dbReference>
<dbReference type="GO" id="GO:0022904">
    <property type="term" value="P:respiratory electron transport chain"/>
    <property type="evidence" value="ECO:0007669"/>
    <property type="project" value="InterPro"/>
</dbReference>
<keyword evidence="1" id="KW-0812">Transmembrane</keyword>
<dbReference type="Gene3D" id="1.20.950.20">
    <property type="entry name" value="Transmembrane di-heme cytochromes, Chain C"/>
    <property type="match status" value="1"/>
</dbReference>
<organism evidence="2 3">
    <name type="scientific">Roseomonas genomospecies 6</name>
    <dbReference type="NCBI Taxonomy" id="214106"/>
    <lineage>
        <taxon>Bacteria</taxon>
        <taxon>Pseudomonadati</taxon>
        <taxon>Pseudomonadota</taxon>
        <taxon>Alphaproteobacteria</taxon>
        <taxon>Acetobacterales</taxon>
        <taxon>Roseomonadaceae</taxon>
        <taxon>Roseomonas</taxon>
    </lineage>
</organism>
<protein>
    <recommendedName>
        <fullName evidence="4">Cytochrome b/b6 domain-containing protein</fullName>
    </recommendedName>
</protein>
<feature type="transmembrane region" description="Helical" evidence="1">
    <location>
        <begin position="88"/>
        <end position="114"/>
    </location>
</feature>
<gene>
    <name evidence="2" type="ORF">DS843_22970</name>
</gene>
<keyword evidence="1" id="KW-0472">Membrane</keyword>
<accession>A0A9W7NFP5</accession>
<feature type="transmembrane region" description="Helical" evidence="1">
    <location>
        <begin position="126"/>
        <end position="144"/>
    </location>
</feature>
<comment type="caution">
    <text evidence="2">The sequence shown here is derived from an EMBL/GenBank/DDBJ whole genome shotgun (WGS) entry which is preliminary data.</text>
</comment>
<proteinExistence type="predicted"/>
<dbReference type="AlphaFoldDB" id="A0A9W7NFP5"/>
<evidence type="ECO:0008006" key="4">
    <source>
        <dbReference type="Google" id="ProtNLM"/>
    </source>
</evidence>
<evidence type="ECO:0000313" key="2">
    <source>
        <dbReference type="EMBL" id="KAA0677704.1"/>
    </source>
</evidence>
<evidence type="ECO:0000256" key="1">
    <source>
        <dbReference type="SAM" id="Phobius"/>
    </source>
</evidence>
<reference evidence="2 3" key="1">
    <citation type="submission" date="2018-07" db="EMBL/GenBank/DDBJ databases">
        <title>Genome sequence of Azospirillum sp. ATCC 49961.</title>
        <authorList>
            <person name="Sant'Anna F.H."/>
            <person name="Baldani J.I."/>
            <person name="Zilli J.E."/>
            <person name="Reis V.M."/>
            <person name="Hartmann A."/>
            <person name="Cruz L."/>
            <person name="de Souza E.M."/>
            <person name="de Oliveira Pedrosa F."/>
            <person name="Passaglia L.M.P."/>
        </authorList>
    </citation>
    <scope>NUCLEOTIDE SEQUENCE [LARGE SCALE GENOMIC DNA]</scope>
    <source>
        <strain evidence="2 3">ATCC 49961</strain>
    </source>
</reference>